<accession>A0A1H3PEC3</accession>
<dbReference type="STRING" id="651662.SAMN04488069_12919"/>
<protein>
    <submittedName>
        <fullName evidence="1">Uncharacterized protein</fullName>
    </submittedName>
</protein>
<dbReference type="AlphaFoldDB" id="A0A1H3PEC3"/>
<dbReference type="Proteomes" id="UP000199249">
    <property type="component" value="Unassembled WGS sequence"/>
</dbReference>
<sequence length="88" mass="10135">MLTLFGRVASKKSLGDLLEQQRRIWLLLQQTTNAALIRADPRVAGCPQHYTHNWGCQSARVRLEAHHDRLGLINRLMEKALKKARARH</sequence>
<proteinExistence type="predicted"/>
<evidence type="ECO:0000313" key="1">
    <source>
        <dbReference type="EMBL" id="SDY99398.1"/>
    </source>
</evidence>
<name>A0A1H3PEC3_9BACT</name>
<evidence type="ECO:0000313" key="2">
    <source>
        <dbReference type="Proteomes" id="UP000199249"/>
    </source>
</evidence>
<dbReference type="EMBL" id="FNOV01000029">
    <property type="protein sequence ID" value="SDY99398.1"/>
    <property type="molecule type" value="Genomic_DNA"/>
</dbReference>
<keyword evidence="2" id="KW-1185">Reference proteome</keyword>
<organism evidence="1 2">
    <name type="scientific">Hymenobacter psychrophilus</name>
    <dbReference type="NCBI Taxonomy" id="651662"/>
    <lineage>
        <taxon>Bacteria</taxon>
        <taxon>Pseudomonadati</taxon>
        <taxon>Bacteroidota</taxon>
        <taxon>Cytophagia</taxon>
        <taxon>Cytophagales</taxon>
        <taxon>Hymenobacteraceae</taxon>
        <taxon>Hymenobacter</taxon>
    </lineage>
</organism>
<reference evidence="2" key="1">
    <citation type="submission" date="2016-10" db="EMBL/GenBank/DDBJ databases">
        <authorList>
            <person name="Varghese N."/>
            <person name="Submissions S."/>
        </authorList>
    </citation>
    <scope>NUCLEOTIDE SEQUENCE [LARGE SCALE GENOMIC DNA]</scope>
    <source>
        <strain evidence="2">CGMCC 1.8975</strain>
    </source>
</reference>
<dbReference type="RefSeq" id="WP_092743966.1">
    <property type="nucleotide sequence ID" value="NZ_FNOV01000029.1"/>
</dbReference>
<gene>
    <name evidence="1" type="ORF">SAMN04488069_12919</name>
</gene>